<evidence type="ECO:0000256" key="2">
    <source>
        <dbReference type="ARBA" id="ARBA00022670"/>
    </source>
</evidence>
<evidence type="ECO:0000256" key="3">
    <source>
        <dbReference type="ARBA" id="ARBA00022723"/>
    </source>
</evidence>
<keyword evidence="6 7" id="KW-0482">Metalloprotease</keyword>
<dbReference type="Proteomes" id="UP001371224">
    <property type="component" value="Unassembled WGS sequence"/>
</dbReference>
<name>A0ABU8LB92_9MICO</name>
<evidence type="ECO:0000256" key="7">
    <source>
        <dbReference type="RuleBase" id="RU003435"/>
    </source>
</evidence>
<accession>A0ABU8LB92</accession>
<sequence length="638" mass="71237">MTEPIVFPTDSAEWLAFASTRTDERLARIDEVAARLKDGTERTALEALQLWNDLQIDLRRAHSEAEVLSEVHPDRAVREAAESRTSAAQAKESELMTDADLAAVFAATDATGLDVDAARLREHLLRGFRRGGADRDAATRERLRELAARETELSVTFARNIREGRLEVRVAPEKLEGLPQDFLDAHPVGDDGLVAISTDNLDVMAVMNYARDRETRIALRRARADLAWPENDPVLAELLQIRQQHAELLGYASWADYETEDRMAGSAARVASFLDEVDGASKTASDAEYELLLARLREDESDATDVTAADSLYLLTRLHEERFAVDAQQVRRHLDFSRVLDGLLTTTGRLFDISYVPVRVATWHDDVRSYDVVRAGSRIGRIHLDLHPREGKFNHAACFPLAPGVRGKVVPEAALVCNFPRGLMEHREVQTFFHEFGHLVHDILGGDQQWAPFSGVATEWDFVEAPSQMLEEWVWDADVLATFATDDAGRPIPAELVERMREADAFGRALLVRTQLGHARVSYHLHMDRPADLAAATDHWYAVSSPLGPIDGTHSYAAFGHLTGYGSCYYTYQWSLVIARDLLTGFEAGLMDAESAARYRREILEPGGRRDAADLVEAFLGRPFQVDAYRRWLGSPAA</sequence>
<evidence type="ECO:0000256" key="5">
    <source>
        <dbReference type="ARBA" id="ARBA00022833"/>
    </source>
</evidence>
<dbReference type="InterPro" id="IPR024077">
    <property type="entry name" value="Neurolysin/TOP_dom2"/>
</dbReference>
<keyword evidence="3 7" id="KW-0479">Metal-binding</keyword>
<dbReference type="RefSeq" id="WP_337332267.1">
    <property type="nucleotide sequence ID" value="NZ_JBBDGM010000007.1"/>
</dbReference>
<evidence type="ECO:0000259" key="8">
    <source>
        <dbReference type="Pfam" id="PF01432"/>
    </source>
</evidence>
<dbReference type="InterPro" id="IPR045090">
    <property type="entry name" value="Pept_M3A_M3B"/>
</dbReference>
<comment type="similarity">
    <text evidence="1 7">Belongs to the peptidase M3 family.</text>
</comment>
<dbReference type="Gene3D" id="1.10.1370.10">
    <property type="entry name" value="Neurolysin, domain 3"/>
    <property type="match status" value="1"/>
</dbReference>
<proteinExistence type="inferred from homology"/>
<reference evidence="9 10" key="1">
    <citation type="submission" date="2024-02" db="EMBL/GenBank/DDBJ databases">
        <authorList>
            <person name="Saticioglu I.B."/>
        </authorList>
    </citation>
    <scope>NUCLEOTIDE SEQUENCE [LARGE SCALE GENOMIC DNA]</scope>
    <source>
        <strain evidence="9 10">Mu-80</strain>
    </source>
</reference>
<dbReference type="SUPFAM" id="SSF55486">
    <property type="entry name" value="Metalloproteases ('zincins'), catalytic domain"/>
    <property type="match status" value="1"/>
</dbReference>
<comment type="caution">
    <text evidence="9">The sequence shown here is derived from an EMBL/GenBank/DDBJ whole genome shotgun (WGS) entry which is preliminary data.</text>
</comment>
<evidence type="ECO:0000256" key="4">
    <source>
        <dbReference type="ARBA" id="ARBA00022801"/>
    </source>
</evidence>
<evidence type="ECO:0000313" key="9">
    <source>
        <dbReference type="EMBL" id="MEJ1088610.1"/>
    </source>
</evidence>
<dbReference type="PANTHER" id="PTHR11804:SF84">
    <property type="entry name" value="SACCHAROLYSIN"/>
    <property type="match status" value="1"/>
</dbReference>
<dbReference type="GO" id="GO:0016787">
    <property type="term" value="F:hydrolase activity"/>
    <property type="evidence" value="ECO:0007669"/>
    <property type="project" value="UniProtKB-KW"/>
</dbReference>
<dbReference type="CDD" id="cd06455">
    <property type="entry name" value="M3A_TOP"/>
    <property type="match status" value="1"/>
</dbReference>
<evidence type="ECO:0000256" key="6">
    <source>
        <dbReference type="ARBA" id="ARBA00023049"/>
    </source>
</evidence>
<evidence type="ECO:0000256" key="1">
    <source>
        <dbReference type="ARBA" id="ARBA00006040"/>
    </source>
</evidence>
<dbReference type="InterPro" id="IPR001567">
    <property type="entry name" value="Pept_M3A_M3B_dom"/>
</dbReference>
<dbReference type="InterPro" id="IPR024079">
    <property type="entry name" value="MetalloPept_cat_dom_sf"/>
</dbReference>
<evidence type="ECO:0000313" key="10">
    <source>
        <dbReference type="Proteomes" id="UP001371224"/>
    </source>
</evidence>
<keyword evidence="5 7" id="KW-0862">Zinc</keyword>
<comment type="cofactor">
    <cofactor evidence="7">
        <name>Zn(2+)</name>
        <dbReference type="ChEBI" id="CHEBI:29105"/>
    </cofactor>
    <text evidence="7">Binds 1 zinc ion.</text>
</comment>
<dbReference type="Gene3D" id="3.40.390.10">
    <property type="entry name" value="Collagenase (Catalytic Domain)"/>
    <property type="match status" value="1"/>
</dbReference>
<dbReference type="Pfam" id="PF01432">
    <property type="entry name" value="Peptidase_M3"/>
    <property type="match status" value="1"/>
</dbReference>
<gene>
    <name evidence="9" type="ORF">WDU99_09805</name>
</gene>
<keyword evidence="4 7" id="KW-0378">Hydrolase</keyword>
<protein>
    <submittedName>
        <fullName evidence="9">M3 family metallopeptidase</fullName>
        <ecNumber evidence="9">3.4.24.-</ecNumber>
    </submittedName>
</protein>
<keyword evidence="10" id="KW-1185">Reference proteome</keyword>
<keyword evidence="2 7" id="KW-0645">Protease</keyword>
<feature type="domain" description="Peptidase M3A/M3B catalytic" evidence="8">
    <location>
        <begin position="206"/>
        <end position="631"/>
    </location>
</feature>
<organism evidence="9 10">
    <name type="scientific">Microbacterium bandirmense</name>
    <dbReference type="NCBI Taxonomy" id="3122050"/>
    <lineage>
        <taxon>Bacteria</taxon>
        <taxon>Bacillati</taxon>
        <taxon>Actinomycetota</taxon>
        <taxon>Actinomycetes</taxon>
        <taxon>Micrococcales</taxon>
        <taxon>Microbacteriaceae</taxon>
        <taxon>Microbacterium</taxon>
    </lineage>
</organism>
<dbReference type="PANTHER" id="PTHR11804">
    <property type="entry name" value="PROTEASE M3 THIMET OLIGOPEPTIDASE-RELATED"/>
    <property type="match status" value="1"/>
</dbReference>
<dbReference type="EC" id="3.4.24.-" evidence="9"/>
<dbReference type="EMBL" id="JBBDGM010000007">
    <property type="protein sequence ID" value="MEJ1088610.1"/>
    <property type="molecule type" value="Genomic_DNA"/>
</dbReference>